<gene>
    <name evidence="2" type="primary">Acey_s0025.g1255</name>
    <name evidence="2" type="ORF">Y032_0025g1255</name>
</gene>
<name>A0A016UVL1_9BILA</name>
<proteinExistence type="predicted"/>
<dbReference type="STRING" id="53326.A0A016UVL1"/>
<evidence type="ECO:0000313" key="2">
    <source>
        <dbReference type="EMBL" id="EYC19235.1"/>
    </source>
</evidence>
<dbReference type="AlphaFoldDB" id="A0A016UVL1"/>
<evidence type="ECO:0000256" key="1">
    <source>
        <dbReference type="SAM" id="MobiDB-lite"/>
    </source>
</evidence>
<dbReference type="Proteomes" id="UP000024635">
    <property type="component" value="Unassembled WGS sequence"/>
</dbReference>
<evidence type="ECO:0000313" key="3">
    <source>
        <dbReference type="Proteomes" id="UP000024635"/>
    </source>
</evidence>
<organism evidence="2 3">
    <name type="scientific">Ancylostoma ceylanicum</name>
    <dbReference type="NCBI Taxonomy" id="53326"/>
    <lineage>
        <taxon>Eukaryota</taxon>
        <taxon>Metazoa</taxon>
        <taxon>Ecdysozoa</taxon>
        <taxon>Nematoda</taxon>
        <taxon>Chromadorea</taxon>
        <taxon>Rhabditida</taxon>
        <taxon>Rhabditina</taxon>
        <taxon>Rhabditomorpha</taxon>
        <taxon>Strongyloidea</taxon>
        <taxon>Ancylostomatidae</taxon>
        <taxon>Ancylostomatinae</taxon>
        <taxon>Ancylostoma</taxon>
    </lineage>
</organism>
<keyword evidence="3" id="KW-1185">Reference proteome</keyword>
<protein>
    <submittedName>
        <fullName evidence="2">Uncharacterized protein</fullName>
    </submittedName>
</protein>
<feature type="compositionally biased region" description="Polar residues" evidence="1">
    <location>
        <begin position="101"/>
        <end position="120"/>
    </location>
</feature>
<dbReference type="EMBL" id="JARK01001361">
    <property type="protein sequence ID" value="EYC19235.1"/>
    <property type="molecule type" value="Genomic_DNA"/>
</dbReference>
<accession>A0A016UVL1</accession>
<reference evidence="3" key="1">
    <citation type="journal article" date="2015" name="Nat. Genet.">
        <title>The genome and transcriptome of the zoonotic hookworm Ancylostoma ceylanicum identify infection-specific gene families.</title>
        <authorList>
            <person name="Schwarz E.M."/>
            <person name="Hu Y."/>
            <person name="Antoshechkin I."/>
            <person name="Miller M.M."/>
            <person name="Sternberg P.W."/>
            <person name="Aroian R.V."/>
        </authorList>
    </citation>
    <scope>NUCLEOTIDE SEQUENCE</scope>
    <source>
        <strain evidence="3">HY135</strain>
    </source>
</reference>
<feature type="region of interest" description="Disordered" evidence="1">
    <location>
        <begin position="101"/>
        <end position="122"/>
    </location>
</feature>
<sequence>MKIRYVDHVTKEKVLRRSSTISLHVIIAHRRLRLAGHILRMPQKRISLVLCHGLLQMRNGHGGQSKNTWRRTLANGLKSMNISRKEDEVFAKHAAIEVENSASDVSNSTGATKSNKSNATELAADEGANAVVTMRSVRLDQS</sequence>
<comment type="caution">
    <text evidence="2">The sequence shown here is derived from an EMBL/GenBank/DDBJ whole genome shotgun (WGS) entry which is preliminary data.</text>
</comment>